<sequence length="503" mass="54969">MGSELEAKAIDPVDNGLYVLEDRLQGRVLENASTCFVKASAVAAVEKEWLNLCQLDYIWMAFYTPFICTFTLTDQVHRFGSAAGVVQHLKDSLAEALVLFYPLAGRLLMKDGPPRIHCNNAGAVFTEASVDMDMAELKTDDFLPLPMLSGLVAAGFGQYPTLPQMPDGLPTLIIQVTHFKCGGITLAANWSHGVADGKSGLHFMKSWSEIARGAQVSLLPSHQRDLLKPRDPPIPGSLVEPSAVSPDAQAISSKMKAEKKDQESKASTENSPEAKPEGESQTEEKKPQIASRTTEFTKEEITAIRKTATDHSNPETHLTRADCLSAHIWRTMTQARNRPNDARVRLWILIEGRKKLNFPPGYFGNVVAMTPVITTVNELLNCHVGDAAALIHTGIASITGEWFQGFVDFVHASGGKDMFAPEPLGPGSETGVSYLVRFPYYELDFGFGIPAFATRNTMGAWDGLVFVLPSSRGADHMVVMPNLQPEELSNFIAMAHDIPETKS</sequence>
<feature type="compositionally biased region" description="Basic and acidic residues" evidence="2">
    <location>
        <begin position="255"/>
        <end position="287"/>
    </location>
</feature>
<dbReference type="InterPro" id="IPR050317">
    <property type="entry name" value="Plant_Fungal_Acyltransferase"/>
</dbReference>
<reference evidence="3" key="1">
    <citation type="submission" date="2020-06" db="EMBL/GenBank/DDBJ databases">
        <title>WGS assembly of Ceratodon purpureus strain R40.</title>
        <authorList>
            <person name="Carey S.B."/>
            <person name="Jenkins J."/>
            <person name="Shu S."/>
            <person name="Lovell J.T."/>
            <person name="Sreedasyam A."/>
            <person name="Maumus F."/>
            <person name="Tiley G.P."/>
            <person name="Fernandez-Pozo N."/>
            <person name="Barry K."/>
            <person name="Chen C."/>
            <person name="Wang M."/>
            <person name="Lipzen A."/>
            <person name="Daum C."/>
            <person name="Saski C.A."/>
            <person name="Payton A.C."/>
            <person name="Mcbreen J.C."/>
            <person name="Conrad R.E."/>
            <person name="Kollar L.M."/>
            <person name="Olsson S."/>
            <person name="Huttunen S."/>
            <person name="Landis J.B."/>
            <person name="Wickett N.J."/>
            <person name="Johnson M.G."/>
            <person name="Rensing S.A."/>
            <person name="Grimwood J."/>
            <person name="Schmutz J."/>
            <person name="Mcdaniel S.F."/>
        </authorList>
    </citation>
    <scope>NUCLEOTIDE SEQUENCE</scope>
    <source>
        <strain evidence="3">R40</strain>
    </source>
</reference>
<evidence type="ECO:0000256" key="2">
    <source>
        <dbReference type="SAM" id="MobiDB-lite"/>
    </source>
</evidence>
<feature type="region of interest" description="Disordered" evidence="2">
    <location>
        <begin position="224"/>
        <end position="298"/>
    </location>
</feature>
<dbReference type="PANTHER" id="PTHR31642">
    <property type="entry name" value="TRICHOTHECENE 3-O-ACETYLTRANSFERASE"/>
    <property type="match status" value="1"/>
</dbReference>
<comment type="similarity">
    <text evidence="1">Belongs to the plant acyltransferase family.</text>
</comment>
<name>A0A8T0J1G6_CERPU</name>
<evidence type="ECO:0000313" key="3">
    <source>
        <dbReference type="EMBL" id="KAG0588533.1"/>
    </source>
</evidence>
<dbReference type="InterPro" id="IPR023213">
    <property type="entry name" value="CAT-like_dom_sf"/>
</dbReference>
<dbReference type="GO" id="GO:0016747">
    <property type="term" value="F:acyltransferase activity, transferring groups other than amino-acyl groups"/>
    <property type="evidence" value="ECO:0007669"/>
    <property type="project" value="TreeGrafter"/>
</dbReference>
<comment type="caution">
    <text evidence="3">The sequence shown here is derived from an EMBL/GenBank/DDBJ whole genome shotgun (WGS) entry which is preliminary data.</text>
</comment>
<proteinExistence type="inferred from homology"/>
<dbReference type="Pfam" id="PF02458">
    <property type="entry name" value="Transferase"/>
    <property type="match status" value="1"/>
</dbReference>
<evidence type="ECO:0000256" key="1">
    <source>
        <dbReference type="ARBA" id="ARBA00009861"/>
    </source>
</evidence>
<organism evidence="3 4">
    <name type="scientific">Ceratodon purpureus</name>
    <name type="common">Fire moss</name>
    <name type="synonym">Dicranum purpureum</name>
    <dbReference type="NCBI Taxonomy" id="3225"/>
    <lineage>
        <taxon>Eukaryota</taxon>
        <taxon>Viridiplantae</taxon>
        <taxon>Streptophyta</taxon>
        <taxon>Embryophyta</taxon>
        <taxon>Bryophyta</taxon>
        <taxon>Bryophytina</taxon>
        <taxon>Bryopsida</taxon>
        <taxon>Dicranidae</taxon>
        <taxon>Pseudoditrichales</taxon>
        <taxon>Ditrichaceae</taxon>
        <taxon>Ceratodon</taxon>
    </lineage>
</organism>
<keyword evidence="4" id="KW-1185">Reference proteome</keyword>
<dbReference type="PANTHER" id="PTHR31642:SF160">
    <property type="entry name" value="HXXXD-TYPE ACYL-TRANSFERASE FAMILY PROTEIN"/>
    <property type="match status" value="1"/>
</dbReference>
<evidence type="ECO:0000313" key="4">
    <source>
        <dbReference type="Proteomes" id="UP000822688"/>
    </source>
</evidence>
<dbReference type="EMBL" id="CM026422">
    <property type="protein sequence ID" value="KAG0588533.1"/>
    <property type="molecule type" value="Genomic_DNA"/>
</dbReference>
<accession>A0A8T0J1G6</accession>
<dbReference type="AlphaFoldDB" id="A0A8T0J1G6"/>
<protein>
    <submittedName>
        <fullName evidence="3">Uncharacterized protein</fullName>
    </submittedName>
</protein>
<dbReference type="Gene3D" id="3.30.559.10">
    <property type="entry name" value="Chloramphenicol acetyltransferase-like domain"/>
    <property type="match status" value="2"/>
</dbReference>
<gene>
    <name evidence="3" type="ORF">KC19_2G249800</name>
</gene>
<dbReference type="Proteomes" id="UP000822688">
    <property type="component" value="Chromosome 2"/>
</dbReference>